<evidence type="ECO:0000313" key="3">
    <source>
        <dbReference type="Proteomes" id="UP000007843"/>
    </source>
</evidence>
<name>A0A0H3H301_KLEM8</name>
<keyword evidence="1" id="KW-1133">Transmembrane helix</keyword>
<reference evidence="2 3" key="1">
    <citation type="journal article" date="2012" name="J. Bacteriol.">
        <title>Complete genome sequence of Klebsiella oxytoca KCTC 1686, used in production of 2,3-butanediol.</title>
        <authorList>
            <person name="Shin S.H."/>
            <person name="Kim S."/>
            <person name="Kim J.Y."/>
            <person name="Lee S."/>
            <person name="Um Y."/>
            <person name="Oh M.K."/>
            <person name="Kim Y.R."/>
            <person name="Lee J."/>
            <person name="Yang K.S."/>
        </authorList>
    </citation>
    <scope>NUCLEOTIDE SEQUENCE [LARGE SCALE GENOMIC DNA]</scope>
    <source>
        <strain evidence="3">ATCC 8724 / DSM 4798 / JCM 20051 / NBRC 3318 / NRRL B-199 / KCTC 1686</strain>
    </source>
</reference>
<keyword evidence="1" id="KW-0472">Membrane</keyword>
<dbReference type="Proteomes" id="UP000007843">
    <property type="component" value="Chromosome"/>
</dbReference>
<dbReference type="KEGG" id="kox:KOX_05255"/>
<keyword evidence="1" id="KW-0812">Transmembrane</keyword>
<dbReference type="HOGENOM" id="CLU_3234839_0_0_6"/>
<proteinExistence type="predicted"/>
<evidence type="ECO:0000256" key="1">
    <source>
        <dbReference type="SAM" id="Phobius"/>
    </source>
</evidence>
<accession>A0A0H3H301</accession>
<dbReference type="EMBL" id="CP003218">
    <property type="protein sequence ID" value="AEX02788.1"/>
    <property type="molecule type" value="Genomic_DNA"/>
</dbReference>
<feature type="transmembrane region" description="Helical" evidence="1">
    <location>
        <begin position="28"/>
        <end position="47"/>
    </location>
</feature>
<sequence>MQIMIMRIVFIINTYNAAVSLFKEKIELLLILSKLYFVAVAEVMIILND</sequence>
<protein>
    <submittedName>
        <fullName evidence="2">Uncharacterized protein</fullName>
    </submittedName>
</protein>
<dbReference type="AlphaFoldDB" id="A0A0H3H301"/>
<organism evidence="2 3">
    <name type="scientific">Klebsiella michiganensis (strain ATCC 8724 / DSM 4798 / JCM 20051 / NBRC 3318 / NRRL B-199 / KCTC 1686 / BUCSAV 143 / CCM 1901)</name>
    <dbReference type="NCBI Taxonomy" id="1006551"/>
    <lineage>
        <taxon>Bacteria</taxon>
        <taxon>Pseudomonadati</taxon>
        <taxon>Pseudomonadota</taxon>
        <taxon>Gammaproteobacteria</taxon>
        <taxon>Enterobacterales</taxon>
        <taxon>Enterobacteriaceae</taxon>
        <taxon>Klebsiella/Raoultella group</taxon>
        <taxon>Klebsiella</taxon>
    </lineage>
</organism>
<evidence type="ECO:0000313" key="2">
    <source>
        <dbReference type="EMBL" id="AEX02788.1"/>
    </source>
</evidence>
<gene>
    <name evidence="2" type="ordered locus">KOX_05255</name>
</gene>